<dbReference type="InterPro" id="IPR002491">
    <property type="entry name" value="ABC_transptr_periplasmic_BD"/>
</dbReference>
<comment type="caution">
    <text evidence="8">The sequence shown here is derived from an EMBL/GenBank/DDBJ whole genome shotgun (WGS) entry which is preliminary data.</text>
</comment>
<dbReference type="PROSITE" id="PS50983">
    <property type="entry name" value="FE_B12_PBP"/>
    <property type="match status" value="1"/>
</dbReference>
<keyword evidence="4 6" id="KW-0732">Signal</keyword>
<feature type="domain" description="Fe/B12 periplasmic-binding" evidence="7">
    <location>
        <begin position="76"/>
        <end position="339"/>
    </location>
</feature>
<dbReference type="AlphaFoldDB" id="A0A098MEZ0"/>
<dbReference type="PANTHER" id="PTHR30532:SF28">
    <property type="entry name" value="PETROBACTIN-BINDING PROTEIN YCLQ"/>
    <property type="match status" value="1"/>
</dbReference>
<dbReference type="SUPFAM" id="SSF53807">
    <property type="entry name" value="Helical backbone' metal receptor"/>
    <property type="match status" value="1"/>
</dbReference>
<dbReference type="GO" id="GO:1901678">
    <property type="term" value="P:iron coordination entity transport"/>
    <property type="evidence" value="ECO:0007669"/>
    <property type="project" value="UniProtKB-ARBA"/>
</dbReference>
<evidence type="ECO:0000313" key="9">
    <source>
        <dbReference type="Proteomes" id="UP000029734"/>
    </source>
</evidence>
<evidence type="ECO:0000256" key="5">
    <source>
        <dbReference type="SAM" id="MobiDB-lite"/>
    </source>
</evidence>
<feature type="compositionally biased region" description="Low complexity" evidence="5">
    <location>
        <begin position="27"/>
        <end position="39"/>
    </location>
</feature>
<evidence type="ECO:0000256" key="3">
    <source>
        <dbReference type="ARBA" id="ARBA00022448"/>
    </source>
</evidence>
<evidence type="ECO:0000313" key="8">
    <source>
        <dbReference type="EMBL" id="KGE20112.1"/>
    </source>
</evidence>
<organism evidence="8 9">
    <name type="scientific">Paenibacillus wynnii</name>
    <dbReference type="NCBI Taxonomy" id="268407"/>
    <lineage>
        <taxon>Bacteria</taxon>
        <taxon>Bacillati</taxon>
        <taxon>Bacillota</taxon>
        <taxon>Bacilli</taxon>
        <taxon>Bacillales</taxon>
        <taxon>Paenibacillaceae</taxon>
        <taxon>Paenibacillus</taxon>
    </lineage>
</organism>
<dbReference type="Pfam" id="PF01497">
    <property type="entry name" value="Peripla_BP_2"/>
    <property type="match status" value="1"/>
</dbReference>
<protein>
    <submittedName>
        <fullName evidence="8">ABC transporter</fullName>
    </submittedName>
</protein>
<dbReference type="RefSeq" id="WP_036652020.1">
    <property type="nucleotide sequence ID" value="NZ_JQCR01000002.1"/>
</dbReference>
<name>A0A098MEZ0_9BACL</name>
<accession>A0A098MEZ0</accession>
<gene>
    <name evidence="8" type="ORF">PWYN_12790</name>
</gene>
<reference evidence="8 9" key="2">
    <citation type="submission" date="2014-10" db="EMBL/GenBank/DDBJ databases">
        <title>Comparative genomics of the Paenibacillus odorifer group.</title>
        <authorList>
            <person name="Tsai Y.-C."/>
            <person name="Martin N."/>
            <person name="Korlach J."/>
            <person name="Wiedmann M."/>
        </authorList>
    </citation>
    <scope>NUCLEOTIDE SEQUENCE [LARGE SCALE GENOMIC DNA]</scope>
    <source>
        <strain evidence="8 9">DSM 18334</strain>
    </source>
</reference>
<dbReference type="eggNOG" id="COG4607">
    <property type="taxonomic scope" value="Bacteria"/>
</dbReference>
<sequence>MKKNILITVMALFMVVALAACGNNKAATSGNNTSANNASETVQPSAEPTVAPTTEPTELTFKHALGETIVQKNPQKVVVFDFGSLDTLDKLGVEIAALPKGSIPSYLSKYSDAKYEDIGDLFEPDFEKINSLSPDLIIISARQQEIYEELSKIAPTLYVAVDNANYMQSFSGNVKTLGEIFGKETEVDAELATINADIQKLHDTASATGKKALIVLANEGKISAYGTGSRFGVIHDVFGFTPADAKIEVSNHGQSVSYEYVLEKNPDYLFVIDRGAVVKSENGQASPAKEAVENDLVKKTNAFKEGKIVYLDPNYWYLSGGGLVSVSEMIKEAQSIVAE</sequence>
<dbReference type="Gene3D" id="3.40.50.1980">
    <property type="entry name" value="Nitrogenase molybdenum iron protein domain"/>
    <property type="match status" value="2"/>
</dbReference>
<proteinExistence type="inferred from homology"/>
<evidence type="ECO:0000256" key="1">
    <source>
        <dbReference type="ARBA" id="ARBA00004196"/>
    </source>
</evidence>
<reference evidence="8 9" key="1">
    <citation type="submission" date="2014-08" db="EMBL/GenBank/DDBJ databases">
        <authorList>
            <person name="den Bakker H.C."/>
        </authorList>
    </citation>
    <scope>NUCLEOTIDE SEQUENCE [LARGE SCALE GENOMIC DNA]</scope>
    <source>
        <strain evidence="8 9">DSM 18334</strain>
    </source>
</reference>
<dbReference type="STRING" id="268407.PWYN_12790"/>
<dbReference type="Proteomes" id="UP000029734">
    <property type="component" value="Unassembled WGS sequence"/>
</dbReference>
<dbReference type="InterPro" id="IPR051313">
    <property type="entry name" value="Bact_iron-sidero_bind"/>
</dbReference>
<dbReference type="PROSITE" id="PS51257">
    <property type="entry name" value="PROKAR_LIPOPROTEIN"/>
    <property type="match status" value="1"/>
</dbReference>
<evidence type="ECO:0000256" key="2">
    <source>
        <dbReference type="ARBA" id="ARBA00008814"/>
    </source>
</evidence>
<comment type="similarity">
    <text evidence="2">Belongs to the bacterial solute-binding protein 8 family.</text>
</comment>
<keyword evidence="3" id="KW-0813">Transport</keyword>
<feature type="signal peptide" evidence="6">
    <location>
        <begin position="1"/>
        <end position="19"/>
    </location>
</feature>
<dbReference type="GO" id="GO:0030288">
    <property type="term" value="C:outer membrane-bounded periplasmic space"/>
    <property type="evidence" value="ECO:0007669"/>
    <property type="project" value="TreeGrafter"/>
</dbReference>
<dbReference type="InterPro" id="IPR033870">
    <property type="entry name" value="FatB"/>
</dbReference>
<dbReference type="PANTHER" id="PTHR30532">
    <property type="entry name" value="IRON III DICITRATE-BINDING PERIPLASMIC PROTEIN"/>
    <property type="match status" value="1"/>
</dbReference>
<comment type="subcellular location">
    <subcellularLocation>
        <location evidence="1">Cell envelope</location>
    </subcellularLocation>
</comment>
<evidence type="ECO:0000259" key="7">
    <source>
        <dbReference type="PROSITE" id="PS50983"/>
    </source>
</evidence>
<dbReference type="CDD" id="cd01140">
    <property type="entry name" value="FatB"/>
    <property type="match status" value="1"/>
</dbReference>
<evidence type="ECO:0000256" key="6">
    <source>
        <dbReference type="SAM" id="SignalP"/>
    </source>
</evidence>
<evidence type="ECO:0000256" key="4">
    <source>
        <dbReference type="ARBA" id="ARBA00022729"/>
    </source>
</evidence>
<feature type="region of interest" description="Disordered" evidence="5">
    <location>
        <begin position="27"/>
        <end position="53"/>
    </location>
</feature>
<keyword evidence="9" id="KW-1185">Reference proteome</keyword>
<dbReference type="EMBL" id="JQCR01000002">
    <property type="protein sequence ID" value="KGE20112.1"/>
    <property type="molecule type" value="Genomic_DNA"/>
</dbReference>
<feature type="chain" id="PRO_5039712452" evidence="6">
    <location>
        <begin position="20"/>
        <end position="339"/>
    </location>
</feature>